<dbReference type="InterPro" id="IPR015943">
    <property type="entry name" value="WD40/YVTN_repeat-like_dom_sf"/>
</dbReference>
<proteinExistence type="predicted"/>
<protein>
    <submittedName>
        <fullName evidence="6">F-box/WD repeat-containing protein 7</fullName>
    </submittedName>
</protein>
<dbReference type="InterPro" id="IPR036047">
    <property type="entry name" value="F-box-like_dom_sf"/>
</dbReference>
<gene>
    <name evidence="6" type="ORF">FCC1311_101142</name>
</gene>
<dbReference type="SUPFAM" id="SSF81383">
    <property type="entry name" value="F-box domain"/>
    <property type="match status" value="1"/>
</dbReference>
<feature type="region of interest" description="Disordered" evidence="4">
    <location>
        <begin position="503"/>
        <end position="525"/>
    </location>
</feature>
<dbReference type="PROSITE" id="PS00678">
    <property type="entry name" value="WD_REPEATS_1"/>
    <property type="match status" value="1"/>
</dbReference>
<dbReference type="AlphaFoldDB" id="A0A2R5GZI4"/>
<dbReference type="PANTHER" id="PTHR19855">
    <property type="entry name" value="WD40 REPEAT PROTEIN 12, 37"/>
    <property type="match status" value="1"/>
</dbReference>
<dbReference type="PANTHER" id="PTHR19855:SF11">
    <property type="entry name" value="RIBOSOME BIOGENESIS PROTEIN WDR12"/>
    <property type="match status" value="1"/>
</dbReference>
<dbReference type="Proteomes" id="UP000241890">
    <property type="component" value="Unassembled WGS sequence"/>
</dbReference>
<evidence type="ECO:0000313" key="7">
    <source>
        <dbReference type="Proteomes" id="UP000241890"/>
    </source>
</evidence>
<feature type="repeat" description="WD" evidence="3">
    <location>
        <begin position="414"/>
        <end position="453"/>
    </location>
</feature>
<dbReference type="InterPro" id="IPR001680">
    <property type="entry name" value="WD40_rpt"/>
</dbReference>
<dbReference type="InterPro" id="IPR019775">
    <property type="entry name" value="WD40_repeat_CS"/>
</dbReference>
<keyword evidence="2" id="KW-0677">Repeat</keyword>
<evidence type="ECO:0000256" key="3">
    <source>
        <dbReference type="PROSITE-ProRule" id="PRU00221"/>
    </source>
</evidence>
<dbReference type="SUPFAM" id="SSF50978">
    <property type="entry name" value="WD40 repeat-like"/>
    <property type="match status" value="1"/>
</dbReference>
<dbReference type="OrthoDB" id="727118at2759"/>
<evidence type="ECO:0000256" key="2">
    <source>
        <dbReference type="ARBA" id="ARBA00022737"/>
    </source>
</evidence>
<name>A0A2R5GZI4_9STRA</name>
<organism evidence="6 7">
    <name type="scientific">Hondaea fermentalgiana</name>
    <dbReference type="NCBI Taxonomy" id="2315210"/>
    <lineage>
        <taxon>Eukaryota</taxon>
        <taxon>Sar</taxon>
        <taxon>Stramenopiles</taxon>
        <taxon>Bigyra</taxon>
        <taxon>Labyrinthulomycetes</taxon>
        <taxon>Thraustochytrida</taxon>
        <taxon>Thraustochytriidae</taxon>
        <taxon>Hondaea</taxon>
    </lineage>
</organism>
<reference evidence="6 7" key="1">
    <citation type="submission" date="2017-12" db="EMBL/GenBank/DDBJ databases">
        <title>Sequencing, de novo assembly and annotation of complete genome of a new Thraustochytrid species, strain FCC1311.</title>
        <authorList>
            <person name="Sedici K."/>
            <person name="Godart F."/>
            <person name="Aiese Cigliano R."/>
            <person name="Sanseverino W."/>
            <person name="Barakat M."/>
            <person name="Ortet P."/>
            <person name="Marechal E."/>
            <person name="Cagnac O."/>
            <person name="Amato A."/>
        </authorList>
    </citation>
    <scope>NUCLEOTIDE SEQUENCE [LARGE SCALE GENOMIC DNA]</scope>
</reference>
<dbReference type="SMART" id="SM00320">
    <property type="entry name" value="WD40"/>
    <property type="match status" value="2"/>
</dbReference>
<dbReference type="InterPro" id="IPR036322">
    <property type="entry name" value="WD40_repeat_dom_sf"/>
</dbReference>
<dbReference type="Pfam" id="PF00400">
    <property type="entry name" value="WD40"/>
    <property type="match status" value="1"/>
</dbReference>
<sequence>MSAEDKSSSAASSSSLALPAELLLRVCLCLEAVDVLRLGVVERRAVDVCRSDAVWRRLYNLRFRRKAVVPDDRLLGASFLRMYRQEIFAKALSHMGKTLEVAAHRGMALDAVGPCDLHDESKLVIYLRGGQIRVHSLALEGQQIGAAHLVENASSIRAEEEREERRQDLSAAHKNALLQFKISHARLATAEPQACSASSASGTSIGSDPLCTATSAPGLGIKLASSTKSSKPSQGEEKVLIATGHANGAILLWGQACTFLGAIDAASDKAVRILAVRGQRVAAASATGVAVWEVPSARKIANMPTDGAVEAIQMLDEIIVAGTARGGVHIWTRAGRSVFTARDTHDGPVTCLRCLTINEANTPLGADNVKGGPSFVVASAGGSSHEIVLRRFKEQQRECLLRGRDLQCDMTRVLRGHAGAVRDLYMDSYRIVSCGDDGTIKFWDAEDAETRVVRSVKFKRAKHRAPLTQLIVGTSFVAASRGNGGLVAFTLLSDWADLAPAEPSTRAQVTDAGEASAGGLPSTDATPRNDYLEMLFEETFDVYDLQEAHDLLNYGFASR</sequence>
<evidence type="ECO:0000259" key="5">
    <source>
        <dbReference type="PROSITE" id="PS50181"/>
    </source>
</evidence>
<evidence type="ECO:0000256" key="4">
    <source>
        <dbReference type="SAM" id="MobiDB-lite"/>
    </source>
</evidence>
<dbReference type="InParanoid" id="A0A2R5GZI4"/>
<dbReference type="PROSITE" id="PS50181">
    <property type="entry name" value="FBOX"/>
    <property type="match status" value="1"/>
</dbReference>
<dbReference type="PROSITE" id="PS50082">
    <property type="entry name" value="WD_REPEATS_2"/>
    <property type="match status" value="1"/>
</dbReference>
<dbReference type="EMBL" id="BEYU01000172">
    <property type="protein sequence ID" value="GBG33891.1"/>
    <property type="molecule type" value="Genomic_DNA"/>
</dbReference>
<evidence type="ECO:0000256" key="1">
    <source>
        <dbReference type="ARBA" id="ARBA00022574"/>
    </source>
</evidence>
<dbReference type="PROSITE" id="PS50294">
    <property type="entry name" value="WD_REPEATS_REGION"/>
    <property type="match status" value="1"/>
</dbReference>
<comment type="caution">
    <text evidence="6">The sequence shown here is derived from an EMBL/GenBank/DDBJ whole genome shotgun (WGS) entry which is preliminary data.</text>
</comment>
<evidence type="ECO:0000313" key="6">
    <source>
        <dbReference type="EMBL" id="GBG33891.1"/>
    </source>
</evidence>
<dbReference type="InterPro" id="IPR001810">
    <property type="entry name" value="F-box_dom"/>
</dbReference>
<keyword evidence="1 3" id="KW-0853">WD repeat</keyword>
<keyword evidence="7" id="KW-1185">Reference proteome</keyword>
<feature type="domain" description="F-box" evidence="5">
    <location>
        <begin position="12"/>
        <end position="58"/>
    </location>
</feature>
<dbReference type="Gene3D" id="2.130.10.10">
    <property type="entry name" value="YVTN repeat-like/Quinoprotein amine dehydrogenase"/>
    <property type="match status" value="1"/>
</dbReference>
<accession>A0A2R5GZI4</accession>